<proteinExistence type="predicted"/>
<gene>
    <name evidence="1" type="ORF">CHGG_00509</name>
</gene>
<reference evidence="2" key="1">
    <citation type="journal article" date="2015" name="Genome Announc.">
        <title>Draft genome sequence of the cellulolytic fungus Chaetomium globosum.</title>
        <authorList>
            <person name="Cuomo C.A."/>
            <person name="Untereiner W.A."/>
            <person name="Ma L.-J."/>
            <person name="Grabherr M."/>
            <person name="Birren B.W."/>
        </authorList>
    </citation>
    <scope>NUCLEOTIDE SEQUENCE [LARGE SCALE GENOMIC DNA]</scope>
    <source>
        <strain evidence="2">ATCC 6205 / CBS 148.51 / DSM 1962 / NBRC 6347 / NRRL 1970</strain>
    </source>
</reference>
<keyword evidence="2" id="KW-1185">Reference proteome</keyword>
<sequence>MSAVADTYPKYTSDRDNHGHALITVQADPTVGHVGRARRSITTR</sequence>
<dbReference type="InParanoid" id="Q2HGZ5"/>
<evidence type="ECO:0000313" key="1">
    <source>
        <dbReference type="EMBL" id="EAQ92274.1"/>
    </source>
</evidence>
<dbReference type="HOGENOM" id="CLU_3224498_0_0_1"/>
<evidence type="ECO:0000313" key="2">
    <source>
        <dbReference type="Proteomes" id="UP000001056"/>
    </source>
</evidence>
<dbReference type="Proteomes" id="UP000001056">
    <property type="component" value="Unassembled WGS sequence"/>
</dbReference>
<accession>Q2HGZ5</accession>
<dbReference type="VEuPathDB" id="FungiDB:CHGG_00509"/>
<dbReference type="RefSeq" id="XP_001219730.1">
    <property type="nucleotide sequence ID" value="XM_001219729.1"/>
</dbReference>
<organism evidence="1 2">
    <name type="scientific">Chaetomium globosum (strain ATCC 6205 / CBS 148.51 / DSM 1962 / NBRC 6347 / NRRL 1970)</name>
    <name type="common">Soil fungus</name>
    <dbReference type="NCBI Taxonomy" id="306901"/>
    <lineage>
        <taxon>Eukaryota</taxon>
        <taxon>Fungi</taxon>
        <taxon>Dikarya</taxon>
        <taxon>Ascomycota</taxon>
        <taxon>Pezizomycotina</taxon>
        <taxon>Sordariomycetes</taxon>
        <taxon>Sordariomycetidae</taxon>
        <taxon>Sordariales</taxon>
        <taxon>Chaetomiaceae</taxon>
        <taxon>Chaetomium</taxon>
    </lineage>
</organism>
<protein>
    <submittedName>
        <fullName evidence="1">Uncharacterized protein</fullName>
    </submittedName>
</protein>
<dbReference type="GeneID" id="4387804"/>
<dbReference type="AlphaFoldDB" id="Q2HGZ5"/>
<name>Q2HGZ5_CHAGB</name>
<dbReference type="EMBL" id="CH408029">
    <property type="protein sequence ID" value="EAQ92274.1"/>
    <property type="molecule type" value="Genomic_DNA"/>
</dbReference>